<dbReference type="InterPro" id="IPR006145">
    <property type="entry name" value="PsdUridine_synth_RsuA/RluA"/>
</dbReference>
<dbReference type="InterPro" id="IPR050188">
    <property type="entry name" value="RluA_PseudoU_synthase"/>
</dbReference>
<dbReference type="GO" id="GO:0140098">
    <property type="term" value="F:catalytic activity, acting on RNA"/>
    <property type="evidence" value="ECO:0007669"/>
    <property type="project" value="UniProtKB-ARBA"/>
</dbReference>
<dbReference type="PROSITE" id="PS51257">
    <property type="entry name" value="PROKAR_LIPOPROTEIN"/>
    <property type="match status" value="1"/>
</dbReference>
<comment type="similarity">
    <text evidence="2 6">Belongs to the pseudouridine synthase RluA family.</text>
</comment>
<dbReference type="EMBL" id="CP012600">
    <property type="protein sequence ID" value="ALC80516.1"/>
    <property type="molecule type" value="Genomic_DNA"/>
</dbReference>
<dbReference type="InterPro" id="IPR020103">
    <property type="entry name" value="PsdUridine_synth_cat_dom_sf"/>
</dbReference>
<evidence type="ECO:0000256" key="5">
    <source>
        <dbReference type="PROSITE-ProRule" id="PRU00182"/>
    </source>
</evidence>
<accession>A0A0M3R8Z1</accession>
<dbReference type="GO" id="GO:0003723">
    <property type="term" value="F:RNA binding"/>
    <property type="evidence" value="ECO:0007669"/>
    <property type="project" value="UniProtKB-KW"/>
</dbReference>
<dbReference type="PROSITE" id="PS01129">
    <property type="entry name" value="PSI_RLU"/>
    <property type="match status" value="1"/>
</dbReference>
<feature type="active site" evidence="4">
    <location>
        <position position="138"/>
    </location>
</feature>
<keyword evidence="5" id="KW-0694">RNA-binding</keyword>
<dbReference type="AlphaFoldDB" id="A0A0M3R8Z1"/>
<evidence type="ECO:0000256" key="3">
    <source>
        <dbReference type="ARBA" id="ARBA00023235"/>
    </source>
</evidence>
<dbReference type="InterPro" id="IPR006224">
    <property type="entry name" value="PsdUridine_synth_RluA-like_CS"/>
</dbReference>
<evidence type="ECO:0000256" key="6">
    <source>
        <dbReference type="RuleBase" id="RU362028"/>
    </source>
</evidence>
<name>A0A0M3R8Z1_9BACI</name>
<dbReference type="PANTHER" id="PTHR21600">
    <property type="entry name" value="MITOCHONDRIAL RNA PSEUDOURIDINE SYNTHASE"/>
    <property type="match status" value="1"/>
</dbReference>
<feature type="domain" description="Pseudouridine synthase RsuA/RluA-like" evidence="7">
    <location>
        <begin position="91"/>
        <end position="242"/>
    </location>
</feature>
<dbReference type="GO" id="GO:0000455">
    <property type="term" value="P:enzyme-directed rRNA pseudouridine synthesis"/>
    <property type="evidence" value="ECO:0007669"/>
    <property type="project" value="TreeGrafter"/>
</dbReference>
<evidence type="ECO:0000313" key="9">
    <source>
        <dbReference type="Proteomes" id="UP000067625"/>
    </source>
</evidence>
<dbReference type="STRING" id="1441095.AM592_02145"/>
<dbReference type="FunFam" id="3.30.2350.10:FF:000005">
    <property type="entry name" value="Pseudouridine synthase"/>
    <property type="match status" value="1"/>
</dbReference>
<dbReference type="EC" id="5.4.99.-" evidence="6"/>
<evidence type="ECO:0000259" key="7">
    <source>
        <dbReference type="Pfam" id="PF00849"/>
    </source>
</evidence>
<evidence type="ECO:0000256" key="1">
    <source>
        <dbReference type="ARBA" id="ARBA00000073"/>
    </source>
</evidence>
<dbReference type="InterPro" id="IPR006225">
    <property type="entry name" value="PsdUridine_synth_RluC/D"/>
</dbReference>
<evidence type="ECO:0000313" key="8">
    <source>
        <dbReference type="EMBL" id="ALC80516.1"/>
    </source>
</evidence>
<evidence type="ECO:0000256" key="4">
    <source>
        <dbReference type="PIRSR" id="PIRSR606225-1"/>
    </source>
</evidence>
<sequence length="299" mass="33924">MQQIGRSIYFAVSEKDAGSMLFTFLAAQACASKKLIQYWIANRKIKQNQSFVSHNAQLNENDSISIDFYENEPFDVVPEYGDLPVLFEDDHLIVINKPAGLATHPNEAGQTGTLANLIAFYFQMNGEERRIRHVHRLDQDTSGAIVFAKHRLALALLDQQMAKKQIKRTYLAIAEGKLKNARGKIDQPIGRDRYHSVRRRVSQTGQSAVTNFIVKGYDEKKDLSLLELQLDTGRTHQIRVHSSFIGHPLAGDTLYGGSERWIKRQALHSESISFIHPITKEELFIHAPPPKDMDTIFLI</sequence>
<dbReference type="NCBIfam" id="TIGR00005">
    <property type="entry name" value="rluA_subfam"/>
    <property type="match status" value="1"/>
</dbReference>
<protein>
    <recommendedName>
        <fullName evidence="6">Pseudouridine synthase</fullName>
        <ecNumber evidence="6">5.4.99.-</ecNumber>
    </recommendedName>
</protein>
<dbReference type="PATRIC" id="fig|1441095.3.peg.463"/>
<proteinExistence type="inferred from homology"/>
<comment type="catalytic activity">
    <reaction evidence="1 6">
        <text>a uridine in RNA = a pseudouridine in RNA</text>
        <dbReference type="Rhea" id="RHEA:48348"/>
        <dbReference type="Rhea" id="RHEA-COMP:12068"/>
        <dbReference type="Rhea" id="RHEA-COMP:12069"/>
        <dbReference type="ChEBI" id="CHEBI:65314"/>
        <dbReference type="ChEBI" id="CHEBI:65315"/>
    </reaction>
</comment>
<reference evidence="8 9" key="2">
    <citation type="journal article" date="2016" name="Int. J. Syst. Evol. Microbiol.">
        <title>Bacillus gobiensis sp. nov., isolated from a soil sample.</title>
        <authorList>
            <person name="Liu B."/>
            <person name="Liu G.H."/>
            <person name="Cetin S."/>
            <person name="Schumann P."/>
            <person name="Pan Z.Z."/>
            <person name="Chen Q.Q."/>
        </authorList>
    </citation>
    <scope>NUCLEOTIDE SEQUENCE [LARGE SCALE GENOMIC DNA]</scope>
    <source>
        <strain evidence="8 9">FJAT-4402</strain>
    </source>
</reference>
<dbReference type="RefSeq" id="WP_053602251.1">
    <property type="nucleotide sequence ID" value="NZ_CP012600.1"/>
</dbReference>
<evidence type="ECO:0000256" key="2">
    <source>
        <dbReference type="ARBA" id="ARBA00010876"/>
    </source>
</evidence>
<organism evidence="8 9">
    <name type="scientific">Bacillus gobiensis</name>
    <dbReference type="NCBI Taxonomy" id="1441095"/>
    <lineage>
        <taxon>Bacteria</taxon>
        <taxon>Bacillati</taxon>
        <taxon>Bacillota</taxon>
        <taxon>Bacilli</taxon>
        <taxon>Bacillales</taxon>
        <taxon>Bacillaceae</taxon>
        <taxon>Bacillus</taxon>
    </lineage>
</organism>
<dbReference type="OrthoDB" id="9807829at2"/>
<gene>
    <name evidence="8" type="ORF">AM592_02145</name>
</gene>
<dbReference type="Pfam" id="PF00849">
    <property type="entry name" value="PseudoU_synth_2"/>
    <property type="match status" value="1"/>
</dbReference>
<keyword evidence="3 6" id="KW-0413">Isomerase</keyword>
<dbReference type="Proteomes" id="UP000067625">
    <property type="component" value="Chromosome"/>
</dbReference>
<reference evidence="9" key="1">
    <citation type="submission" date="2015-08" db="EMBL/GenBank/DDBJ databases">
        <title>Genome sequencing project for genomic taxonomy and phylogenomics of Bacillus-like bacteria.</title>
        <authorList>
            <person name="Liu B."/>
            <person name="Wang J."/>
            <person name="Zhu Y."/>
            <person name="Liu G."/>
            <person name="Chen Q."/>
            <person name="Chen Z."/>
            <person name="Lan J."/>
            <person name="Che J."/>
            <person name="Ge C."/>
            <person name="Shi H."/>
            <person name="Pan Z."/>
            <person name="Liu X."/>
        </authorList>
    </citation>
    <scope>NUCLEOTIDE SEQUENCE [LARGE SCALE GENOMIC DNA]</scope>
    <source>
        <strain evidence="9">FJAT-4402</strain>
    </source>
</reference>
<keyword evidence="9" id="KW-1185">Reference proteome</keyword>
<comment type="function">
    <text evidence="6">Responsible for synthesis of pseudouridine from uracil.</text>
</comment>
<dbReference type="SUPFAM" id="SSF55120">
    <property type="entry name" value="Pseudouridine synthase"/>
    <property type="match status" value="1"/>
</dbReference>
<dbReference type="PROSITE" id="PS50889">
    <property type="entry name" value="S4"/>
    <property type="match status" value="1"/>
</dbReference>
<dbReference type="PANTHER" id="PTHR21600:SF71">
    <property type="entry name" value="PSEUDOURIDINE SYNTHASE"/>
    <property type="match status" value="1"/>
</dbReference>
<dbReference type="GO" id="GO:0009982">
    <property type="term" value="F:pseudouridine synthase activity"/>
    <property type="evidence" value="ECO:0007669"/>
    <property type="project" value="InterPro"/>
</dbReference>
<dbReference type="CDD" id="cd02869">
    <property type="entry name" value="PseudoU_synth_RluA_like"/>
    <property type="match status" value="1"/>
</dbReference>
<dbReference type="Gene3D" id="3.30.2350.10">
    <property type="entry name" value="Pseudouridine synthase"/>
    <property type="match status" value="1"/>
</dbReference>